<evidence type="ECO:0000256" key="4">
    <source>
        <dbReference type="ARBA" id="ARBA00023163"/>
    </source>
</evidence>
<evidence type="ECO:0000313" key="9">
    <source>
        <dbReference type="EMBL" id="MDN4173574.1"/>
    </source>
</evidence>
<feature type="domain" description="RNA polymerase sigma-70 region 2" evidence="7">
    <location>
        <begin position="36"/>
        <end position="105"/>
    </location>
</feature>
<dbReference type="Pfam" id="PF04542">
    <property type="entry name" value="Sigma70_r2"/>
    <property type="match status" value="1"/>
</dbReference>
<comment type="caution">
    <text evidence="9">The sequence shown here is derived from an EMBL/GenBank/DDBJ whole genome shotgun (WGS) entry which is preliminary data.</text>
</comment>
<evidence type="ECO:0000256" key="5">
    <source>
        <dbReference type="SAM" id="MobiDB-lite"/>
    </source>
</evidence>
<evidence type="ECO:0000259" key="8">
    <source>
        <dbReference type="Pfam" id="PF04545"/>
    </source>
</evidence>
<evidence type="ECO:0000256" key="1">
    <source>
        <dbReference type="ARBA" id="ARBA00023015"/>
    </source>
</evidence>
<dbReference type="InterPro" id="IPR007630">
    <property type="entry name" value="RNA_pol_sigma70_r4"/>
</dbReference>
<dbReference type="SUPFAM" id="SSF88659">
    <property type="entry name" value="Sigma3 and sigma4 domains of RNA polymerase sigma factors"/>
    <property type="match status" value="2"/>
</dbReference>
<keyword evidence="10" id="KW-1185">Reference proteome</keyword>
<feature type="region of interest" description="Disordered" evidence="5">
    <location>
        <begin position="162"/>
        <end position="185"/>
    </location>
</feature>
<dbReference type="Pfam" id="PF04539">
    <property type="entry name" value="Sigma70_r3"/>
    <property type="match status" value="1"/>
</dbReference>
<dbReference type="Proteomes" id="UP001168620">
    <property type="component" value="Unassembled WGS sequence"/>
</dbReference>
<keyword evidence="2" id="KW-0731">Sigma factor</keyword>
<dbReference type="NCBIfam" id="TIGR02937">
    <property type="entry name" value="sigma70-ECF"/>
    <property type="match status" value="1"/>
</dbReference>
<dbReference type="Pfam" id="PF04545">
    <property type="entry name" value="Sigma70_r4"/>
    <property type="match status" value="1"/>
</dbReference>
<evidence type="ECO:0000256" key="2">
    <source>
        <dbReference type="ARBA" id="ARBA00023082"/>
    </source>
</evidence>
<name>A0ABT8FGB4_9ACTN</name>
<keyword evidence="4" id="KW-0804">Transcription</keyword>
<dbReference type="CDD" id="cd06171">
    <property type="entry name" value="Sigma70_r4"/>
    <property type="match status" value="1"/>
</dbReference>
<proteinExistence type="predicted"/>
<gene>
    <name evidence="9" type="ORF">QWY28_11505</name>
</gene>
<dbReference type="PANTHER" id="PTHR30385:SF7">
    <property type="entry name" value="RNA POLYMERASE SIGMA FACTOR FLIA"/>
    <property type="match status" value="1"/>
</dbReference>
<dbReference type="RefSeq" id="WP_300952690.1">
    <property type="nucleotide sequence ID" value="NZ_JAUHJQ010000004.1"/>
</dbReference>
<dbReference type="InterPro" id="IPR013325">
    <property type="entry name" value="RNA_pol_sigma_r2"/>
</dbReference>
<sequence length="303" mass="32236">MTPPITPPTPVHEPLGPSAAHTLALTTAEADQLAVDHVPLVAHVVRETLSRVPSHVNGDDLRSAGLAALVQASRSFDPARGVPFGSYATSRIRGAILDELRSVDWASRSVRRRSREIEDARTRLAATMGRLPDNAAVAAALGLDVAEVQRSDDDVARASVLSLDAGPDGSDGSVADSVGSTEPGPEASLLVAERLQYLQEAITELPERLRAVVTGYFLDERPMAELAEELGVTESRISQIRAEALVLLRDALNAALDPDRLQPHPKPNGCVARRRDAYVAAVAERHAAARSVRATMPVLDTSA</sequence>
<evidence type="ECO:0000259" key="7">
    <source>
        <dbReference type="Pfam" id="PF04542"/>
    </source>
</evidence>
<evidence type="ECO:0000256" key="3">
    <source>
        <dbReference type="ARBA" id="ARBA00023125"/>
    </source>
</evidence>
<feature type="compositionally biased region" description="Low complexity" evidence="5">
    <location>
        <begin position="164"/>
        <end position="180"/>
    </location>
</feature>
<dbReference type="InterPro" id="IPR000943">
    <property type="entry name" value="RNA_pol_sigma70"/>
</dbReference>
<dbReference type="Gene3D" id="1.20.140.160">
    <property type="match status" value="1"/>
</dbReference>
<keyword evidence="1" id="KW-0805">Transcription regulation</keyword>
<dbReference type="InterPro" id="IPR014284">
    <property type="entry name" value="RNA_pol_sigma-70_dom"/>
</dbReference>
<dbReference type="PANTHER" id="PTHR30385">
    <property type="entry name" value="SIGMA FACTOR F FLAGELLAR"/>
    <property type="match status" value="1"/>
</dbReference>
<protein>
    <submittedName>
        <fullName evidence="9">Sigma-70 family RNA polymerase sigma factor</fullName>
    </submittedName>
</protein>
<dbReference type="InterPro" id="IPR007624">
    <property type="entry name" value="RNA_pol_sigma70_r3"/>
</dbReference>
<evidence type="ECO:0000259" key="6">
    <source>
        <dbReference type="Pfam" id="PF04539"/>
    </source>
</evidence>
<dbReference type="PIRSF" id="PIRSF000770">
    <property type="entry name" value="RNA_pol_sigma-SigE/K"/>
    <property type="match status" value="1"/>
</dbReference>
<dbReference type="EMBL" id="JAUHJQ010000004">
    <property type="protein sequence ID" value="MDN4173574.1"/>
    <property type="molecule type" value="Genomic_DNA"/>
</dbReference>
<dbReference type="SUPFAM" id="SSF88946">
    <property type="entry name" value="Sigma2 domain of RNA polymerase sigma factors"/>
    <property type="match status" value="1"/>
</dbReference>
<dbReference type="InterPro" id="IPR007627">
    <property type="entry name" value="RNA_pol_sigma70_r2"/>
</dbReference>
<accession>A0ABT8FGB4</accession>
<reference evidence="9" key="1">
    <citation type="submission" date="2023-06" db="EMBL/GenBank/DDBJ databases">
        <title>Draft genome sequence of Nocardioides sp. SOB77.</title>
        <authorList>
            <person name="Zhang G."/>
        </authorList>
    </citation>
    <scope>NUCLEOTIDE SEQUENCE</scope>
    <source>
        <strain evidence="9">SOB77</strain>
    </source>
</reference>
<evidence type="ECO:0000313" key="10">
    <source>
        <dbReference type="Proteomes" id="UP001168620"/>
    </source>
</evidence>
<dbReference type="InterPro" id="IPR013324">
    <property type="entry name" value="RNA_pol_sigma_r3/r4-like"/>
</dbReference>
<dbReference type="Gene3D" id="1.10.1740.10">
    <property type="match status" value="1"/>
</dbReference>
<feature type="domain" description="RNA polymerase sigma-70 region 3" evidence="6">
    <location>
        <begin position="115"/>
        <end position="178"/>
    </location>
</feature>
<organism evidence="9 10">
    <name type="scientific">Nocardioides oceani</name>
    <dbReference type="NCBI Taxonomy" id="3058369"/>
    <lineage>
        <taxon>Bacteria</taxon>
        <taxon>Bacillati</taxon>
        <taxon>Actinomycetota</taxon>
        <taxon>Actinomycetes</taxon>
        <taxon>Propionibacteriales</taxon>
        <taxon>Nocardioidaceae</taxon>
        <taxon>Nocardioides</taxon>
    </lineage>
</organism>
<keyword evidence="3" id="KW-0238">DNA-binding</keyword>
<feature type="domain" description="RNA polymerase sigma-70 region 4" evidence="8">
    <location>
        <begin position="201"/>
        <end position="249"/>
    </location>
</feature>